<organism evidence="2 3">
    <name type="scientific">Skermanella aerolata</name>
    <dbReference type="NCBI Taxonomy" id="393310"/>
    <lineage>
        <taxon>Bacteria</taxon>
        <taxon>Pseudomonadati</taxon>
        <taxon>Pseudomonadota</taxon>
        <taxon>Alphaproteobacteria</taxon>
        <taxon>Rhodospirillales</taxon>
        <taxon>Azospirillaceae</taxon>
        <taxon>Skermanella</taxon>
    </lineage>
</organism>
<dbReference type="Proteomes" id="UP000321523">
    <property type="component" value="Unassembled WGS sequence"/>
</dbReference>
<name>A0A512E320_9PROT</name>
<dbReference type="EMBL" id="BJYZ01000063">
    <property type="protein sequence ID" value="GEO43122.1"/>
    <property type="molecule type" value="Genomic_DNA"/>
</dbReference>
<keyword evidence="3" id="KW-1185">Reference proteome</keyword>
<keyword evidence="1" id="KW-1133">Transmembrane helix</keyword>
<proteinExistence type="predicted"/>
<reference evidence="2 3" key="1">
    <citation type="submission" date="2019-07" db="EMBL/GenBank/DDBJ databases">
        <title>Whole genome shotgun sequence of Skermanella aerolata NBRC 106429.</title>
        <authorList>
            <person name="Hosoyama A."/>
            <person name="Uohara A."/>
            <person name="Ohji S."/>
            <person name="Ichikawa N."/>
        </authorList>
    </citation>
    <scope>NUCLEOTIDE SEQUENCE [LARGE SCALE GENOMIC DNA]</scope>
    <source>
        <strain evidence="2 3">NBRC 106429</strain>
    </source>
</reference>
<sequence length="283" mass="32254">MDFLAGHPWEFLLLFFVLCAAIIGVEVRFNRENWKQRSSELIVNFFGVFVAIVFALAQGKYDRDEEGRDKVMALLRATELELYTSKSENDIPIVGMEELEKSTRGLNPEVVAATKSLIKRYNNASKKVDASNRLLYLPIFNELVKEPEVISRFPPQISLLLSLDYQKLQLMQAMMNDQERTDRLINSYGAPENIEKNLDAFEEAIRPVMKTALIQQLSTTKYALCALRTSIEVREEFTEERDDADLWVARLKKSCGNGDGLVLIKPGRPYVEGLVDYLKHGPA</sequence>
<keyword evidence="1" id="KW-0812">Transmembrane</keyword>
<gene>
    <name evidence="2" type="ORF">SAE02_72700</name>
</gene>
<feature type="transmembrane region" description="Helical" evidence="1">
    <location>
        <begin position="12"/>
        <end position="29"/>
    </location>
</feature>
<feature type="transmembrane region" description="Helical" evidence="1">
    <location>
        <begin position="41"/>
        <end position="59"/>
    </location>
</feature>
<comment type="caution">
    <text evidence="2">The sequence shown here is derived from an EMBL/GenBank/DDBJ whole genome shotgun (WGS) entry which is preliminary data.</text>
</comment>
<evidence type="ECO:0000313" key="3">
    <source>
        <dbReference type="Proteomes" id="UP000321523"/>
    </source>
</evidence>
<evidence type="ECO:0000313" key="2">
    <source>
        <dbReference type="EMBL" id="GEO43122.1"/>
    </source>
</evidence>
<keyword evidence="1" id="KW-0472">Membrane</keyword>
<evidence type="ECO:0000256" key="1">
    <source>
        <dbReference type="SAM" id="Phobius"/>
    </source>
</evidence>
<dbReference type="AlphaFoldDB" id="A0A512E320"/>
<accession>A0A512E320</accession>
<protein>
    <submittedName>
        <fullName evidence="2">Uncharacterized protein</fullName>
    </submittedName>
</protein>